<name>A0A9W9HDU6_9EURO</name>
<feature type="compositionally biased region" description="Basic and acidic residues" evidence="5">
    <location>
        <begin position="195"/>
        <end position="207"/>
    </location>
</feature>
<dbReference type="Proteomes" id="UP001147746">
    <property type="component" value="Unassembled WGS sequence"/>
</dbReference>
<dbReference type="PROSITE" id="PS00036">
    <property type="entry name" value="BZIP_BASIC"/>
    <property type="match status" value="1"/>
</dbReference>
<keyword evidence="2" id="KW-0805">Transcription regulation</keyword>
<protein>
    <submittedName>
        <fullName evidence="6">Uncharacterized protein</fullName>
    </submittedName>
</protein>
<evidence type="ECO:0000256" key="4">
    <source>
        <dbReference type="ARBA" id="ARBA00023242"/>
    </source>
</evidence>
<dbReference type="PANTHER" id="PTHR19304">
    <property type="entry name" value="CYCLIC-AMP RESPONSE ELEMENT BINDING PROTEIN"/>
    <property type="match status" value="1"/>
</dbReference>
<dbReference type="InterPro" id="IPR046347">
    <property type="entry name" value="bZIP_sf"/>
</dbReference>
<accession>A0A9W9HDU6</accession>
<dbReference type="SUPFAM" id="SSF57959">
    <property type="entry name" value="Leucine zipper domain"/>
    <property type="match status" value="1"/>
</dbReference>
<dbReference type="GO" id="GO:0003700">
    <property type="term" value="F:DNA-binding transcription factor activity"/>
    <property type="evidence" value="ECO:0007669"/>
    <property type="project" value="InterPro"/>
</dbReference>
<evidence type="ECO:0000313" key="7">
    <source>
        <dbReference type="Proteomes" id="UP001147746"/>
    </source>
</evidence>
<evidence type="ECO:0000313" key="6">
    <source>
        <dbReference type="EMBL" id="KAJ5311507.1"/>
    </source>
</evidence>
<dbReference type="InterPro" id="IPR004827">
    <property type="entry name" value="bZIP"/>
</dbReference>
<dbReference type="AlphaFoldDB" id="A0A9W9HDU6"/>
<dbReference type="PROSITE" id="PS50217">
    <property type="entry name" value="BZIP"/>
    <property type="match status" value="1"/>
</dbReference>
<dbReference type="EMBL" id="JAPZBO010000007">
    <property type="protein sequence ID" value="KAJ5311507.1"/>
    <property type="molecule type" value="Genomic_DNA"/>
</dbReference>
<evidence type="ECO:0000256" key="5">
    <source>
        <dbReference type="SAM" id="MobiDB-lite"/>
    </source>
</evidence>
<reference evidence="6" key="1">
    <citation type="submission" date="2022-12" db="EMBL/GenBank/DDBJ databases">
        <authorList>
            <person name="Petersen C."/>
        </authorList>
    </citation>
    <scope>NUCLEOTIDE SEQUENCE</scope>
    <source>
        <strain evidence="6">IBT 21472</strain>
    </source>
</reference>
<keyword evidence="7" id="KW-1185">Reference proteome</keyword>
<feature type="region of interest" description="Disordered" evidence="5">
    <location>
        <begin position="187"/>
        <end position="222"/>
    </location>
</feature>
<comment type="caution">
    <text evidence="6">The sequence shown here is derived from an EMBL/GenBank/DDBJ whole genome shotgun (WGS) entry which is preliminary data.</text>
</comment>
<keyword evidence="4" id="KW-0539">Nucleus</keyword>
<evidence type="ECO:0000256" key="1">
    <source>
        <dbReference type="ARBA" id="ARBA00004123"/>
    </source>
</evidence>
<dbReference type="Gene3D" id="1.20.5.170">
    <property type="match status" value="1"/>
</dbReference>
<organism evidence="6 7">
    <name type="scientific">Penicillium atrosanguineum</name>
    <dbReference type="NCBI Taxonomy" id="1132637"/>
    <lineage>
        <taxon>Eukaryota</taxon>
        <taxon>Fungi</taxon>
        <taxon>Dikarya</taxon>
        <taxon>Ascomycota</taxon>
        <taxon>Pezizomycotina</taxon>
        <taxon>Eurotiomycetes</taxon>
        <taxon>Eurotiomycetidae</taxon>
        <taxon>Eurotiales</taxon>
        <taxon>Aspergillaceae</taxon>
        <taxon>Penicillium</taxon>
    </lineage>
</organism>
<reference evidence="6" key="2">
    <citation type="journal article" date="2023" name="IMA Fungus">
        <title>Comparative genomic study of the Penicillium genus elucidates a diverse pangenome and 15 lateral gene transfer events.</title>
        <authorList>
            <person name="Petersen C."/>
            <person name="Sorensen T."/>
            <person name="Nielsen M.R."/>
            <person name="Sondergaard T.E."/>
            <person name="Sorensen J.L."/>
            <person name="Fitzpatrick D.A."/>
            <person name="Frisvad J.C."/>
            <person name="Nielsen K.L."/>
        </authorList>
    </citation>
    <scope>NUCLEOTIDE SEQUENCE</scope>
    <source>
        <strain evidence="6">IBT 21472</strain>
    </source>
</reference>
<dbReference type="CDD" id="cd14687">
    <property type="entry name" value="bZIP_ATF2"/>
    <property type="match status" value="1"/>
</dbReference>
<gene>
    <name evidence="6" type="ORF">N7476_007367</name>
</gene>
<comment type="subcellular location">
    <subcellularLocation>
        <location evidence="1">Nucleus</location>
    </subcellularLocation>
</comment>
<sequence length="241" mass="27107">MTTLLQPPANDVFSNSLNSLPTLDEPSHLWLNPLNISQDSKDSLIRSLREQQEKTRQDLCAAEESEAHASSTRKPRRSSRAYVSRDNVSPERARHLERNRIAANKCRKKKKKEHEQIQSILHVETAKRETLLAQVNVLKEEVWQLKNLMFEHADCADQKINLQLAMMTQNMLGANIEALKCPSPTFSASTWSDGSARDGDGDEDSGRVESGALENVADPVPVPDYQDGLFESFIDVPNMLQ</sequence>
<feature type="region of interest" description="Disordered" evidence="5">
    <location>
        <begin position="55"/>
        <end position="92"/>
    </location>
</feature>
<dbReference type="GO" id="GO:0005634">
    <property type="term" value="C:nucleus"/>
    <property type="evidence" value="ECO:0007669"/>
    <property type="project" value="UniProtKB-SubCell"/>
</dbReference>
<dbReference type="InterPro" id="IPR051027">
    <property type="entry name" value="bZIP_transcription_factors"/>
</dbReference>
<dbReference type="Pfam" id="PF00170">
    <property type="entry name" value="bZIP_1"/>
    <property type="match status" value="1"/>
</dbReference>
<proteinExistence type="predicted"/>
<dbReference type="SMART" id="SM00338">
    <property type="entry name" value="BRLZ"/>
    <property type="match status" value="1"/>
</dbReference>
<dbReference type="OrthoDB" id="295274at2759"/>
<evidence type="ECO:0000256" key="3">
    <source>
        <dbReference type="ARBA" id="ARBA00023163"/>
    </source>
</evidence>
<evidence type="ECO:0000256" key="2">
    <source>
        <dbReference type="ARBA" id="ARBA00023015"/>
    </source>
</evidence>
<keyword evidence="3" id="KW-0804">Transcription</keyword>